<comment type="caution">
    <text evidence="1">The sequence shown here is derived from an EMBL/GenBank/DDBJ whole genome shotgun (WGS) entry which is preliminary data.</text>
</comment>
<keyword evidence="2" id="KW-1185">Reference proteome</keyword>
<dbReference type="Proteomes" id="UP001372338">
    <property type="component" value="Unassembled WGS sequence"/>
</dbReference>
<gene>
    <name evidence="1" type="ORF">RIF29_04998</name>
</gene>
<evidence type="ECO:0000313" key="1">
    <source>
        <dbReference type="EMBL" id="KAK7290520.1"/>
    </source>
</evidence>
<protein>
    <submittedName>
        <fullName evidence="1">Uncharacterized protein</fullName>
    </submittedName>
</protein>
<organism evidence="1 2">
    <name type="scientific">Crotalaria pallida</name>
    <name type="common">Smooth rattlebox</name>
    <name type="synonym">Crotalaria striata</name>
    <dbReference type="NCBI Taxonomy" id="3830"/>
    <lineage>
        <taxon>Eukaryota</taxon>
        <taxon>Viridiplantae</taxon>
        <taxon>Streptophyta</taxon>
        <taxon>Embryophyta</taxon>
        <taxon>Tracheophyta</taxon>
        <taxon>Spermatophyta</taxon>
        <taxon>Magnoliopsida</taxon>
        <taxon>eudicotyledons</taxon>
        <taxon>Gunneridae</taxon>
        <taxon>Pentapetalae</taxon>
        <taxon>rosids</taxon>
        <taxon>fabids</taxon>
        <taxon>Fabales</taxon>
        <taxon>Fabaceae</taxon>
        <taxon>Papilionoideae</taxon>
        <taxon>50 kb inversion clade</taxon>
        <taxon>genistoids sensu lato</taxon>
        <taxon>core genistoids</taxon>
        <taxon>Crotalarieae</taxon>
        <taxon>Crotalaria</taxon>
    </lineage>
</organism>
<reference evidence="1 2" key="1">
    <citation type="submission" date="2024-01" db="EMBL/GenBank/DDBJ databases">
        <title>The genomes of 5 underutilized Papilionoideae crops provide insights into root nodulation and disease resistanc.</title>
        <authorList>
            <person name="Yuan L."/>
        </authorList>
    </citation>
    <scope>NUCLEOTIDE SEQUENCE [LARGE SCALE GENOMIC DNA]</scope>
    <source>
        <strain evidence="1">ZHUSHIDOU_FW_LH</strain>
        <tissue evidence="1">Leaf</tissue>
    </source>
</reference>
<dbReference type="EMBL" id="JAYWIO010000001">
    <property type="protein sequence ID" value="KAK7290520.1"/>
    <property type="molecule type" value="Genomic_DNA"/>
</dbReference>
<evidence type="ECO:0000313" key="2">
    <source>
        <dbReference type="Proteomes" id="UP001372338"/>
    </source>
</evidence>
<name>A0AAN9J1J6_CROPI</name>
<dbReference type="AlphaFoldDB" id="A0AAN9J1J6"/>
<dbReference type="PANTHER" id="PTHR36030:SF1">
    <property type="entry name" value="CALMODULIN-BINDING DOMAIN-CONTAINING PROTEIN"/>
    <property type="match status" value="1"/>
</dbReference>
<dbReference type="PANTHER" id="PTHR36030">
    <property type="entry name" value="CALMODULIN-BINDING DOMAIN-CONTAINING PROTEIN"/>
    <property type="match status" value="1"/>
</dbReference>
<accession>A0AAN9J1J6</accession>
<proteinExistence type="predicted"/>
<sequence length="122" mass="13638">MEANRKRNRGFLKGKMTPFYMAPKPSSTVQYTTTKINTSHSPSPASSVGFVLHQDYAIAKPNNNPKVSIVVADNKGDLVSHLEELYGLPADESVDTKAGLYIAMVQQRFTLERKDAEQNKFY</sequence>